<proteinExistence type="predicted"/>
<dbReference type="STRING" id="882082.SaccyDRAFT_5157"/>
<accession>H5XRK6</accession>
<feature type="compositionally biased region" description="Low complexity" evidence="1">
    <location>
        <begin position="366"/>
        <end position="381"/>
    </location>
</feature>
<feature type="region of interest" description="Disordered" evidence="1">
    <location>
        <begin position="404"/>
        <end position="450"/>
    </location>
</feature>
<dbReference type="OrthoDB" id="3638056at2"/>
<feature type="region of interest" description="Disordered" evidence="1">
    <location>
        <begin position="364"/>
        <end position="388"/>
    </location>
</feature>
<evidence type="ECO:0000313" key="2">
    <source>
        <dbReference type="EMBL" id="EHR63951.1"/>
    </source>
</evidence>
<dbReference type="InterPro" id="IPR038332">
    <property type="entry name" value="PPE_sf"/>
</dbReference>
<reference evidence="2 3" key="1">
    <citation type="submission" date="2011-11" db="EMBL/GenBank/DDBJ databases">
        <title>The Noncontiguous Finished sequence of Saccharomonospora cyanea NA-134.</title>
        <authorList>
            <consortium name="US DOE Joint Genome Institute"/>
            <person name="Lucas S."/>
            <person name="Han J."/>
            <person name="Lapidus A."/>
            <person name="Cheng J.-F."/>
            <person name="Goodwin L."/>
            <person name="Pitluck S."/>
            <person name="Peters L."/>
            <person name="Ovchinnikova G."/>
            <person name="Lu M."/>
            <person name="Detter J.C."/>
            <person name="Han C."/>
            <person name="Tapia R."/>
            <person name="Land M."/>
            <person name="Hauser L."/>
            <person name="Kyrpides N."/>
            <person name="Ivanova N."/>
            <person name="Pagani I."/>
            <person name="Brambilla E.-M."/>
            <person name="Klenk H.-P."/>
            <person name="Woyke T."/>
        </authorList>
    </citation>
    <scope>NUCLEOTIDE SEQUENCE [LARGE SCALE GENOMIC DNA]</scope>
    <source>
        <strain evidence="2 3">NA-134</strain>
    </source>
</reference>
<feature type="compositionally biased region" description="Gly residues" evidence="1">
    <location>
        <begin position="312"/>
        <end position="338"/>
    </location>
</feature>
<dbReference type="SUPFAM" id="SSF140459">
    <property type="entry name" value="PE/PPE dimer-like"/>
    <property type="match status" value="1"/>
</dbReference>
<feature type="compositionally biased region" description="Gly residues" evidence="1">
    <location>
        <begin position="404"/>
        <end position="416"/>
    </location>
</feature>
<dbReference type="RefSeq" id="WP_005460554.1">
    <property type="nucleotide sequence ID" value="NZ_CM001440.1"/>
</dbReference>
<feature type="region of interest" description="Disordered" evidence="1">
    <location>
        <begin position="199"/>
        <end position="239"/>
    </location>
</feature>
<dbReference type="Gene3D" id="1.20.1260.20">
    <property type="entry name" value="PPE superfamily"/>
    <property type="match status" value="1"/>
</dbReference>
<feature type="compositionally biased region" description="Polar residues" evidence="1">
    <location>
        <begin position="292"/>
        <end position="304"/>
    </location>
</feature>
<keyword evidence="3" id="KW-1185">Reference proteome</keyword>
<evidence type="ECO:0000313" key="3">
    <source>
        <dbReference type="Proteomes" id="UP000002791"/>
    </source>
</evidence>
<organism evidence="2 3">
    <name type="scientific">Saccharomonospora cyanea NA-134</name>
    <dbReference type="NCBI Taxonomy" id="882082"/>
    <lineage>
        <taxon>Bacteria</taxon>
        <taxon>Bacillati</taxon>
        <taxon>Actinomycetota</taxon>
        <taxon>Actinomycetes</taxon>
        <taxon>Pseudonocardiales</taxon>
        <taxon>Pseudonocardiaceae</taxon>
        <taxon>Saccharomonospora</taxon>
    </lineage>
</organism>
<dbReference type="HOGENOM" id="CLU_608186_0_0_11"/>
<dbReference type="EMBL" id="CM001440">
    <property type="protein sequence ID" value="EHR63951.1"/>
    <property type="molecule type" value="Genomic_DNA"/>
</dbReference>
<feature type="compositionally biased region" description="Gly residues" evidence="1">
    <location>
        <begin position="209"/>
        <end position="228"/>
    </location>
</feature>
<dbReference type="eggNOG" id="COG5651">
    <property type="taxonomic scope" value="Bacteria"/>
</dbReference>
<gene>
    <name evidence="2" type="ORF">SaccyDRAFT_5157</name>
</gene>
<protein>
    <submittedName>
        <fullName evidence="2">PPE family protein</fullName>
    </submittedName>
</protein>
<dbReference type="Proteomes" id="UP000002791">
    <property type="component" value="Chromosome"/>
</dbReference>
<name>H5XRK6_9PSEU</name>
<sequence length="450" mass="43338">MPLFLVPIVAGVVSGGAAYGAMTQDEAGDYSADAGGRQLNAHQIYEQLRAGDNGSSLMTGRDSASTLKNSFGERIGEMDALASRMDEAWQGDSAEAAKAGAHPLKQWLEDSQIKLYESDNTMASQLDAFNTVMSQVQPVPAQPPESDFLNDITPWETDTDRAIQQYNAMAQANVEAYNAYYAASSSNAQSMPNYSTVDGEFGDVEVDGSGTGGGGGAGGGSIGGGPYPGGSVPSGSYPGGGGSYPGGGAGGGSIGGGPYPGGSVPSGSYPGGGGSYAGGGGPGYQYTPGQYDDSTSASNFTVPKTTVPDFSTGGGGYSPNLSTGGGPGGGLGPGGSGGGFSGAGGPGALGAGGAMGVGGAMGAAGPGAASGAAAPGASSGLAGRGAMGGAAAAGAGARGMGGMPMGAMGGAGGRGQGAEDEEHQRKYLIEEDGDSLFGSDELTAPPVIGE</sequence>
<dbReference type="AlphaFoldDB" id="H5XRK6"/>
<evidence type="ECO:0000256" key="1">
    <source>
        <dbReference type="SAM" id="MobiDB-lite"/>
    </source>
</evidence>
<feature type="region of interest" description="Disordered" evidence="1">
    <location>
        <begin position="280"/>
        <end position="338"/>
    </location>
</feature>